<comment type="caution">
    <text evidence="2">The sequence shown here is derived from an EMBL/GenBank/DDBJ whole genome shotgun (WGS) entry which is preliminary data.</text>
</comment>
<accession>A0ABT7AD11</accession>
<organism evidence="2 3">
    <name type="scientific">Chelatococcus albus</name>
    <dbReference type="NCBI Taxonomy" id="3047466"/>
    <lineage>
        <taxon>Bacteria</taxon>
        <taxon>Pseudomonadati</taxon>
        <taxon>Pseudomonadota</taxon>
        <taxon>Alphaproteobacteria</taxon>
        <taxon>Hyphomicrobiales</taxon>
        <taxon>Chelatococcaceae</taxon>
        <taxon>Chelatococcus</taxon>
    </lineage>
</organism>
<protein>
    <submittedName>
        <fullName evidence="2">Uncharacterized protein</fullName>
    </submittedName>
</protein>
<sequence length="120" mass="13203">MPLRPLRLAAVILALAAWPNVPRASAQDITAEGVARSYSLFAVLGEVCARFYPVDPKRVEAYKATFKAIGADAFGAEAYSRALASELPRRHEEVTATGEERWCMHQKRDLAARGAKDLFL</sequence>
<dbReference type="Proteomes" id="UP001321492">
    <property type="component" value="Unassembled WGS sequence"/>
</dbReference>
<keyword evidence="3" id="KW-1185">Reference proteome</keyword>
<name>A0ABT7AD11_9HYPH</name>
<evidence type="ECO:0000313" key="3">
    <source>
        <dbReference type="Proteomes" id="UP001321492"/>
    </source>
</evidence>
<dbReference type="RefSeq" id="WP_283739189.1">
    <property type="nucleotide sequence ID" value="NZ_JASJEV010000001.1"/>
</dbReference>
<keyword evidence="1" id="KW-0732">Signal</keyword>
<reference evidence="2 3" key="1">
    <citation type="submission" date="2023-05" db="EMBL/GenBank/DDBJ databases">
        <title>Chelatococcus sp. nov., a moderately thermophilic bacterium isolated from hot spring microbial mat.</title>
        <authorList>
            <person name="Hu C.-J."/>
            <person name="Li W.-J."/>
        </authorList>
    </citation>
    <scope>NUCLEOTIDE SEQUENCE [LARGE SCALE GENOMIC DNA]</scope>
    <source>
        <strain evidence="2 3">SYSU G07232</strain>
    </source>
</reference>
<proteinExistence type="predicted"/>
<evidence type="ECO:0000313" key="2">
    <source>
        <dbReference type="EMBL" id="MDJ1157223.1"/>
    </source>
</evidence>
<dbReference type="EMBL" id="JASJEV010000001">
    <property type="protein sequence ID" value="MDJ1157223.1"/>
    <property type="molecule type" value="Genomic_DNA"/>
</dbReference>
<evidence type="ECO:0000256" key="1">
    <source>
        <dbReference type="SAM" id="SignalP"/>
    </source>
</evidence>
<feature type="chain" id="PRO_5045254608" evidence="1">
    <location>
        <begin position="27"/>
        <end position="120"/>
    </location>
</feature>
<feature type="signal peptide" evidence="1">
    <location>
        <begin position="1"/>
        <end position="26"/>
    </location>
</feature>
<gene>
    <name evidence="2" type="ORF">QNA08_03080</name>
</gene>